<reference evidence="2 3" key="1">
    <citation type="submission" date="2013-08" db="EMBL/GenBank/DDBJ databases">
        <title>Genome sequencing of Cellulomonas carbonis T26.</title>
        <authorList>
            <person name="Chen F."/>
            <person name="Li Y."/>
            <person name="Wang G."/>
        </authorList>
    </citation>
    <scope>NUCLEOTIDE SEQUENCE [LARGE SCALE GENOMIC DNA]</scope>
    <source>
        <strain evidence="2 3">T26</strain>
    </source>
</reference>
<protein>
    <submittedName>
        <fullName evidence="2">Uncharacterized protein</fullName>
    </submittedName>
</protein>
<keyword evidence="3" id="KW-1185">Reference proteome</keyword>
<keyword evidence="1" id="KW-1133">Transmembrane helix</keyword>
<feature type="transmembrane region" description="Helical" evidence="1">
    <location>
        <begin position="218"/>
        <end position="237"/>
    </location>
</feature>
<dbReference type="RefSeq" id="WP_043607178.1">
    <property type="nucleotide sequence ID" value="NZ_AXCY01000052.1"/>
</dbReference>
<feature type="transmembrane region" description="Helical" evidence="1">
    <location>
        <begin position="293"/>
        <end position="314"/>
    </location>
</feature>
<reference evidence="2 3" key="2">
    <citation type="journal article" date="2015" name="Stand. Genomic Sci.">
        <title>Draft genome sequence of Cellulomonas carbonis T26(T) and comparative analysis of six Cellulomonas genomes.</title>
        <authorList>
            <person name="Zhuang W."/>
            <person name="Zhang S."/>
            <person name="Xia X."/>
            <person name="Wang G."/>
        </authorList>
    </citation>
    <scope>NUCLEOTIDE SEQUENCE [LARGE SCALE GENOMIC DNA]</scope>
    <source>
        <strain evidence="2 3">T26</strain>
    </source>
</reference>
<dbReference type="Proteomes" id="UP000029839">
    <property type="component" value="Unassembled WGS sequence"/>
</dbReference>
<evidence type="ECO:0000313" key="3">
    <source>
        <dbReference type="Proteomes" id="UP000029839"/>
    </source>
</evidence>
<evidence type="ECO:0000256" key="1">
    <source>
        <dbReference type="SAM" id="Phobius"/>
    </source>
</evidence>
<accession>A0A0A0BPI5</accession>
<evidence type="ECO:0000313" key="2">
    <source>
        <dbReference type="EMBL" id="KGM10393.1"/>
    </source>
</evidence>
<keyword evidence="1" id="KW-0472">Membrane</keyword>
<name>A0A0A0BPI5_9CELL</name>
<proteinExistence type="predicted"/>
<feature type="transmembrane region" description="Helical" evidence="1">
    <location>
        <begin position="257"/>
        <end position="281"/>
    </location>
</feature>
<gene>
    <name evidence="2" type="ORF">N868_15535</name>
</gene>
<organism evidence="2 3">
    <name type="scientific">Cellulomonas carbonis T26</name>
    <dbReference type="NCBI Taxonomy" id="947969"/>
    <lineage>
        <taxon>Bacteria</taxon>
        <taxon>Bacillati</taxon>
        <taxon>Actinomycetota</taxon>
        <taxon>Actinomycetes</taxon>
        <taxon>Micrococcales</taxon>
        <taxon>Cellulomonadaceae</taxon>
        <taxon>Cellulomonas</taxon>
    </lineage>
</organism>
<comment type="caution">
    <text evidence="2">The sequence shown here is derived from an EMBL/GenBank/DDBJ whole genome shotgun (WGS) entry which is preliminary data.</text>
</comment>
<dbReference type="AlphaFoldDB" id="A0A0A0BPI5"/>
<sequence>MEGAVVLIAVAVVLGQGWMAGQIRAQYDEAVRVGGNVVVVSSDGGMVDRTECDRLAIERGDVAMSGSVRAIDTVYSADTPANAVQAGVTSGDFLAVASGARTTTPRGTGVILGELAAWSVGAAPGSKVEWTDAGPLDVLAVVSFADRAEVFGIWRLAATAERSGADECWVEAEPGMRASVAGTVLSSLPSSPEASVGVLRDETPEDAVDESLRTGYRVLPWVGAAAAAILLALLGFVERQAVSLLRLLGMRQVDLVLLGWLRALSIVSASCLMAAAAWVAATLSGLSIVDRAGLLSMVPLLVVTLVGTPLVMAAPRRNVLVDLRDR</sequence>
<keyword evidence="1" id="KW-0812">Transmembrane</keyword>
<dbReference type="EMBL" id="AXCY01000052">
    <property type="protein sequence ID" value="KGM10393.1"/>
    <property type="molecule type" value="Genomic_DNA"/>
</dbReference>